<keyword evidence="3" id="KW-0496">Mitochondrion</keyword>
<feature type="domain" description="C2" evidence="7">
    <location>
        <begin position="27"/>
        <end position="147"/>
    </location>
</feature>
<dbReference type="Gene3D" id="2.60.40.150">
    <property type="entry name" value="C2 domain"/>
    <property type="match status" value="2"/>
</dbReference>
<evidence type="ECO:0000259" key="8">
    <source>
        <dbReference type="PROSITE" id="PS50157"/>
    </source>
</evidence>
<dbReference type="Gene3D" id="3.30.160.60">
    <property type="entry name" value="Classic Zinc Finger"/>
    <property type="match status" value="1"/>
</dbReference>
<evidence type="ECO:0008006" key="11">
    <source>
        <dbReference type="Google" id="ProtNLM"/>
    </source>
</evidence>
<dbReference type="SMART" id="SM00355">
    <property type="entry name" value="ZnF_C2H2"/>
    <property type="match status" value="2"/>
</dbReference>
<comment type="subcellular location">
    <subcellularLocation>
        <location evidence="1">Mitochondrion</location>
    </subcellularLocation>
</comment>
<evidence type="ECO:0000256" key="5">
    <source>
        <dbReference type="PROSITE-ProRule" id="PRU00042"/>
    </source>
</evidence>
<dbReference type="Pfam" id="PF00168">
    <property type="entry name" value="C2"/>
    <property type="match status" value="1"/>
</dbReference>
<dbReference type="PANTHER" id="PTHR13014">
    <property type="entry name" value="MITOCHONDRIAL 28S RIBOSOMAL PROTEIN S30/P52 PRO-APOTOTIC PROTEIN"/>
    <property type="match status" value="1"/>
</dbReference>
<dbReference type="Proteomes" id="UP000479190">
    <property type="component" value="Unassembled WGS sequence"/>
</dbReference>
<gene>
    <name evidence="9" type="ORF">TBRA_LOCUS14661</name>
</gene>
<keyword evidence="10" id="KW-1185">Reference proteome</keyword>
<name>A0A6H5IXK3_9HYME</name>
<evidence type="ECO:0000256" key="2">
    <source>
        <dbReference type="ARBA" id="ARBA00022980"/>
    </source>
</evidence>
<dbReference type="InterPro" id="IPR035892">
    <property type="entry name" value="C2_domain_sf"/>
</dbReference>
<feature type="compositionally biased region" description="Basic and acidic residues" evidence="6">
    <location>
        <begin position="286"/>
        <end position="296"/>
    </location>
</feature>
<proteinExistence type="predicted"/>
<keyword evidence="5" id="KW-0863">Zinc-finger</keyword>
<dbReference type="PANTHER" id="PTHR13014:SF3">
    <property type="entry name" value="LARGE RIBOSOMAL SUBUNIT PROTEIN ML65"/>
    <property type="match status" value="1"/>
</dbReference>
<dbReference type="Pfam" id="PF00096">
    <property type="entry name" value="zf-C2H2"/>
    <property type="match status" value="1"/>
</dbReference>
<evidence type="ECO:0000256" key="3">
    <source>
        <dbReference type="ARBA" id="ARBA00023128"/>
    </source>
</evidence>
<protein>
    <recommendedName>
        <fullName evidence="11">C2 domain-containing protein</fullName>
    </recommendedName>
</protein>
<sequence length="1388" mass="160248">MAMAKLKNFIDTSLKTVSQPIERATGGPLEPEVGLRIVHSPDEKNLRVTVLGARHLPQNFGLTRVNSYIVKVKLLPGKEKFETTARNESWPQWNEEFCFPLRKETKAKKFGKTKVVEEEIGASKIIVATLYAVLEDKPLIATEKKENEKDNKAKEPKSLFPVKGGKKEIGGSSSAQIQEQKELSQHQSLNSRGTKLLSQIFGNKSSDKISSGEDNTSSTAKSGTGLTRYQEQRKAFAQRRTIGATSVPLDPRNFTSKPAKAKHPSDVSTGDVWRTLKPISSGISGAEERRENKKGQVEISLLQEKSGDKKDGESAGRLVLTLMRLRCSLQSMHEHEALKGQMYIKMSLVDAGRVTHFWKSDRFAPSVSMKFDDKQAQVAAENPYAGALKDVSFVVKFVSKNKIGKKVTVGHFVIGPEVGGTYGEQWKQALAKPGHAVVKWQPFDEPGLPSHYDQILDAETIDATVRDIKDQVEETLVFEYNYRKQDYQFSLKELEDKTLQENIRTKAISQQINRILMSSLSMKYPHLIESQIDVDPRIEAFWFFGGFEVPPLIKKARNSRDHTKEWADEPVNQQLQYKGRPVLQVRHQLPLREIMSMEATKDTDWEIPVEDLDPRTVGYKKIYEHASIIPGFWPGDPNEFGLVSYHNMGYLHKRHETYEDRDEAIKCQAILANFAWLYGQACYQGFSTFHNPTYPLVNQAVITNGQEWNFSVYQLNTTTMHIDAIKENETRNMCWVTEPMKLFECIEDDKVKGFNDEVLKNLIKFYANVPQVREGVDMKPHLVKEKLVANIEDPERRKWLDERYKHLLSNRPRHRLVPEIYDWQRIYMIDNKTRPLDKRRDWWQFKKHVFHRRLDDHTPPYIPKKLREHPKSRQKWAKMYYPYVHPKEMVDPHKIKEIERPVLGEPEIVPPQVCRVPRAVAAGVRRDPRLCMHDAAAGASLSQDPLYYVYGARAPREEEEEHRTQLFVSRLRANLGADEGGRAEYRLLLPSLMRTATVSYTEELDDLGWIYRVYMWVPYTSRRRCDRTLLVFTFELDRQLVKFAFVFFVRFLKHANLNKITIHNFLITLATSKILIKLSLSPHLRKVLYGTKMDKSKKVCEVLALENNSSKSELIVSDDNVRKNFACDKCEKKFGRKTYLLDHQKRYTKVAKIISAMIVKKILGTKMDKSKKVCEVLALENNSSKSELIVSDDNVRKNFACDKCEKKFGRKTYLLDHQKTIHEGRKDYKCDDSTRRLRHYRSGLRALRRGRRPRQREISCAARTARSIRIASSIIVAVLEKIIAEPLSRAEVVRDVRHYSRTICPVKKCRLHANSLKEVIVLTRFRAREYQTAVRDLLGTFCNLNRLLDYVNYPLEPSEYWWQLDEQLSQELDGIDTIFGNLLAPLSS</sequence>
<dbReference type="SUPFAM" id="SSF49562">
    <property type="entry name" value="C2 domain (Calcium/lipid-binding domain, CaLB)"/>
    <property type="match status" value="1"/>
</dbReference>
<dbReference type="PROSITE" id="PS00028">
    <property type="entry name" value="ZINC_FINGER_C2H2_1"/>
    <property type="match status" value="1"/>
</dbReference>
<feature type="compositionally biased region" description="Polar residues" evidence="6">
    <location>
        <begin position="212"/>
        <end position="229"/>
    </location>
</feature>
<keyword evidence="5" id="KW-0862">Zinc</keyword>
<dbReference type="SUPFAM" id="SSF57667">
    <property type="entry name" value="beta-beta-alpha zinc fingers"/>
    <property type="match status" value="1"/>
</dbReference>
<dbReference type="GO" id="GO:0006412">
    <property type="term" value="P:translation"/>
    <property type="evidence" value="ECO:0007669"/>
    <property type="project" value="InterPro"/>
</dbReference>
<dbReference type="PROSITE" id="PS50157">
    <property type="entry name" value="ZINC_FINGER_C2H2_2"/>
    <property type="match status" value="2"/>
</dbReference>
<dbReference type="GO" id="GO:0005762">
    <property type="term" value="C:mitochondrial large ribosomal subunit"/>
    <property type="evidence" value="ECO:0007669"/>
    <property type="project" value="TreeGrafter"/>
</dbReference>
<dbReference type="GO" id="GO:0003735">
    <property type="term" value="F:structural constituent of ribosome"/>
    <property type="evidence" value="ECO:0007669"/>
    <property type="project" value="InterPro"/>
</dbReference>
<dbReference type="InterPro" id="IPR039982">
    <property type="entry name" value="Ribosomal_mL65"/>
</dbReference>
<dbReference type="CDD" id="cd00030">
    <property type="entry name" value="C2"/>
    <property type="match status" value="1"/>
</dbReference>
<evidence type="ECO:0000256" key="6">
    <source>
        <dbReference type="SAM" id="MobiDB-lite"/>
    </source>
</evidence>
<evidence type="ECO:0000256" key="1">
    <source>
        <dbReference type="ARBA" id="ARBA00004173"/>
    </source>
</evidence>
<feature type="domain" description="C2H2-type" evidence="8">
    <location>
        <begin position="1125"/>
        <end position="1152"/>
    </location>
</feature>
<dbReference type="OrthoDB" id="6041973at2759"/>
<feature type="region of interest" description="Disordered" evidence="6">
    <location>
        <begin position="145"/>
        <end position="192"/>
    </location>
</feature>
<dbReference type="InterPro" id="IPR000008">
    <property type="entry name" value="C2_dom"/>
</dbReference>
<dbReference type="Pfam" id="PF07147">
    <property type="entry name" value="PDCD9"/>
    <property type="match status" value="1"/>
</dbReference>
<feature type="compositionally biased region" description="Basic and acidic residues" evidence="6">
    <location>
        <begin position="145"/>
        <end position="157"/>
    </location>
</feature>
<dbReference type="EMBL" id="CADCXV010001266">
    <property type="protein sequence ID" value="CAB0043073.1"/>
    <property type="molecule type" value="Genomic_DNA"/>
</dbReference>
<feature type="domain" description="C2H2-type" evidence="8">
    <location>
        <begin position="1199"/>
        <end position="1227"/>
    </location>
</feature>
<evidence type="ECO:0000256" key="4">
    <source>
        <dbReference type="ARBA" id="ARBA00023274"/>
    </source>
</evidence>
<dbReference type="InterPro" id="IPR013087">
    <property type="entry name" value="Znf_C2H2_type"/>
</dbReference>
<keyword evidence="2" id="KW-0689">Ribosomal protein</keyword>
<dbReference type="InterPro" id="IPR036236">
    <property type="entry name" value="Znf_C2H2_sf"/>
</dbReference>
<organism evidence="9 10">
    <name type="scientific">Trichogramma brassicae</name>
    <dbReference type="NCBI Taxonomy" id="86971"/>
    <lineage>
        <taxon>Eukaryota</taxon>
        <taxon>Metazoa</taxon>
        <taxon>Ecdysozoa</taxon>
        <taxon>Arthropoda</taxon>
        <taxon>Hexapoda</taxon>
        <taxon>Insecta</taxon>
        <taxon>Pterygota</taxon>
        <taxon>Neoptera</taxon>
        <taxon>Endopterygota</taxon>
        <taxon>Hymenoptera</taxon>
        <taxon>Apocrita</taxon>
        <taxon>Proctotrupomorpha</taxon>
        <taxon>Chalcidoidea</taxon>
        <taxon>Trichogrammatidae</taxon>
        <taxon>Trichogramma</taxon>
    </lineage>
</organism>
<dbReference type="InterPro" id="IPR010793">
    <property type="entry name" value="Ribosomal_mL37/mL65"/>
</dbReference>
<evidence type="ECO:0000313" key="10">
    <source>
        <dbReference type="Proteomes" id="UP000479190"/>
    </source>
</evidence>
<accession>A0A6H5IXK3</accession>
<keyword evidence="5" id="KW-0479">Metal-binding</keyword>
<dbReference type="PROSITE" id="PS50004">
    <property type="entry name" value="C2"/>
    <property type="match status" value="1"/>
</dbReference>
<keyword evidence="4" id="KW-0687">Ribonucleoprotein</keyword>
<dbReference type="GO" id="GO:0008270">
    <property type="term" value="F:zinc ion binding"/>
    <property type="evidence" value="ECO:0007669"/>
    <property type="project" value="UniProtKB-KW"/>
</dbReference>
<evidence type="ECO:0000313" key="9">
    <source>
        <dbReference type="EMBL" id="CAB0043073.1"/>
    </source>
</evidence>
<evidence type="ECO:0000259" key="7">
    <source>
        <dbReference type="PROSITE" id="PS50004"/>
    </source>
</evidence>
<feature type="region of interest" description="Disordered" evidence="6">
    <location>
        <begin position="204"/>
        <end position="313"/>
    </location>
</feature>
<reference evidence="9 10" key="1">
    <citation type="submission" date="2020-02" db="EMBL/GenBank/DDBJ databases">
        <authorList>
            <person name="Ferguson B K."/>
        </authorList>
    </citation>
    <scope>NUCLEOTIDE SEQUENCE [LARGE SCALE GENOMIC DNA]</scope>
</reference>